<dbReference type="AlphaFoldDB" id="A0A7U4J6D6"/>
<dbReference type="Proteomes" id="UP000032300">
    <property type="component" value="Chromosome"/>
</dbReference>
<organism evidence="1 2">
    <name type="scientific">Sphingomonas hengshuiensis</name>
    <dbReference type="NCBI Taxonomy" id="1609977"/>
    <lineage>
        <taxon>Bacteria</taxon>
        <taxon>Pseudomonadati</taxon>
        <taxon>Pseudomonadota</taxon>
        <taxon>Alphaproteobacteria</taxon>
        <taxon>Sphingomonadales</taxon>
        <taxon>Sphingomonadaceae</taxon>
        <taxon>Sphingomonas</taxon>
    </lineage>
</organism>
<accession>A0A7U4J6D6</accession>
<protein>
    <submittedName>
        <fullName evidence="1">Uncharacterized protein</fullName>
    </submittedName>
</protein>
<gene>
    <name evidence="1" type="ORF">TS85_03485</name>
</gene>
<dbReference type="EMBL" id="CP010836">
    <property type="protein sequence ID" value="AJP71085.1"/>
    <property type="molecule type" value="Genomic_DNA"/>
</dbReference>
<keyword evidence="2" id="KW-1185">Reference proteome</keyword>
<dbReference type="OrthoDB" id="7577447at2"/>
<reference evidence="1 2" key="2">
    <citation type="submission" date="2015-02" db="EMBL/GenBank/DDBJ databases">
        <title>The complete genome of Sphingomonas hengshuiensis sp. WHSC-8 isolated from soil of Hengshui Lake.</title>
        <authorList>
            <person name="Wei S."/>
            <person name="Guo J."/>
            <person name="Su C."/>
            <person name="Wu R."/>
            <person name="Zhang Z."/>
            <person name="Liang K."/>
            <person name="Li H."/>
            <person name="Wang T."/>
            <person name="Liu H."/>
            <person name="Zhang C."/>
            <person name="Li Z."/>
            <person name="Wang Q."/>
            <person name="Meng J."/>
        </authorList>
    </citation>
    <scope>NUCLEOTIDE SEQUENCE [LARGE SCALE GENOMIC DNA]</scope>
    <source>
        <strain evidence="1 2">WHSC-8</strain>
    </source>
</reference>
<dbReference type="KEGG" id="sphi:TS85_03485"/>
<evidence type="ECO:0000313" key="2">
    <source>
        <dbReference type="Proteomes" id="UP000032300"/>
    </source>
</evidence>
<name>A0A7U4J6D6_9SPHN</name>
<dbReference type="RefSeq" id="WP_044330436.1">
    <property type="nucleotide sequence ID" value="NZ_CP010836.1"/>
</dbReference>
<evidence type="ECO:0000313" key="1">
    <source>
        <dbReference type="EMBL" id="AJP71085.1"/>
    </source>
</evidence>
<proteinExistence type="predicted"/>
<sequence length="74" mass="7615">MSAPAELRRRVDDAAVGAGDDVLVAQGPLIIMAYALTSMPDAAREACTIATAVGDYSASEAAALLRHWSLSPQG</sequence>
<reference evidence="1 2" key="1">
    <citation type="journal article" date="2015" name="Int. J. Syst. Evol. Microbiol.">
        <title>Sphingomonas hengshuiensis sp. nov., isolated from lake wetland.</title>
        <authorList>
            <person name="Wei S."/>
            <person name="Wang T."/>
            <person name="Liu H."/>
            <person name="Zhang C."/>
            <person name="Guo J."/>
            <person name="Wang Q."/>
            <person name="Liang K."/>
            <person name="Zhang Z."/>
        </authorList>
    </citation>
    <scope>NUCLEOTIDE SEQUENCE [LARGE SCALE GENOMIC DNA]</scope>
    <source>
        <strain evidence="1 2">WHSC-8</strain>
    </source>
</reference>